<protein>
    <submittedName>
        <fullName evidence="9">Dehydrogenase s</fullName>
    </submittedName>
</protein>
<evidence type="ECO:0000313" key="10">
    <source>
        <dbReference type="Proteomes" id="UP000582016"/>
    </source>
</evidence>
<dbReference type="SMART" id="SM00066">
    <property type="entry name" value="GAL4"/>
    <property type="match status" value="1"/>
</dbReference>
<dbReference type="InterPro" id="IPR050987">
    <property type="entry name" value="AtrR-like"/>
</dbReference>
<dbReference type="PANTHER" id="PTHR46910:SF37">
    <property type="entry name" value="ZN(II)2CYS6 TRANSCRIPTION FACTOR (EUROFUNG)"/>
    <property type="match status" value="1"/>
</dbReference>
<gene>
    <name evidence="9" type="ORF">FPHYL_4132</name>
</gene>
<evidence type="ECO:0000256" key="7">
    <source>
        <dbReference type="SAM" id="MobiDB-lite"/>
    </source>
</evidence>
<dbReference type="InterPro" id="IPR001138">
    <property type="entry name" value="Zn2Cys6_DnaBD"/>
</dbReference>
<dbReference type="Gene3D" id="3.30.360.10">
    <property type="entry name" value="Dihydrodipicolinate Reductase, domain 2"/>
    <property type="match status" value="1"/>
</dbReference>
<dbReference type="Proteomes" id="UP000582016">
    <property type="component" value="Unassembled WGS sequence"/>
</dbReference>
<comment type="subcellular location">
    <subcellularLocation>
        <location evidence="1">Nucleus</location>
    </subcellularLocation>
</comment>
<feature type="region of interest" description="Disordered" evidence="7">
    <location>
        <begin position="49"/>
        <end position="75"/>
    </location>
</feature>
<evidence type="ECO:0000256" key="1">
    <source>
        <dbReference type="ARBA" id="ARBA00004123"/>
    </source>
</evidence>
<dbReference type="Pfam" id="PF04082">
    <property type="entry name" value="Fungal_trans"/>
    <property type="match status" value="1"/>
</dbReference>
<dbReference type="Pfam" id="PF02894">
    <property type="entry name" value="GFO_IDH_MocA_C"/>
    <property type="match status" value="1"/>
</dbReference>
<dbReference type="SUPFAM" id="SSF51735">
    <property type="entry name" value="NAD(P)-binding Rossmann-fold domains"/>
    <property type="match status" value="1"/>
</dbReference>
<keyword evidence="5" id="KW-0804">Transcription</keyword>
<dbReference type="GO" id="GO:0000981">
    <property type="term" value="F:DNA-binding transcription factor activity, RNA polymerase II-specific"/>
    <property type="evidence" value="ECO:0007669"/>
    <property type="project" value="InterPro"/>
</dbReference>
<dbReference type="InterPro" id="IPR036291">
    <property type="entry name" value="NAD(P)-bd_dom_sf"/>
</dbReference>
<evidence type="ECO:0000313" key="9">
    <source>
        <dbReference type="EMBL" id="KAF5565731.1"/>
    </source>
</evidence>
<dbReference type="Pfam" id="PF00172">
    <property type="entry name" value="Zn_clus"/>
    <property type="match status" value="1"/>
</dbReference>
<dbReference type="CDD" id="cd12148">
    <property type="entry name" value="fungal_TF_MHR"/>
    <property type="match status" value="1"/>
</dbReference>
<proteinExistence type="predicted"/>
<dbReference type="GO" id="GO:0008270">
    <property type="term" value="F:zinc ion binding"/>
    <property type="evidence" value="ECO:0007669"/>
    <property type="project" value="InterPro"/>
</dbReference>
<dbReference type="SUPFAM" id="SSF55347">
    <property type="entry name" value="Glyceraldehyde-3-phosphate dehydrogenase-like, C-terminal domain"/>
    <property type="match status" value="1"/>
</dbReference>
<dbReference type="Pfam" id="PF01408">
    <property type="entry name" value="GFO_IDH_MocA"/>
    <property type="match status" value="1"/>
</dbReference>
<sequence>MKVANHARRRKACDLCVSRKIKCDLAKPTCSNCKLYGVDCSITEVTSPATASRRRVPASEASPANSSSTASRDDTIESRLAHIEARLDQITAKKPSGSSPHDATALNFQNFPEIRVYKASDMWNEATTLPCLGISPQFPTEIMLAQTGKLELPPFQEVMGVLERYFNSYGRYMPLFDKESFMRMAVDWYSEKERKELIPWAAINLVLAMAYRIMDDVPIEELKLAQCMSNVQSVTTELMAWSGDILGLQVLLGMVILFQGTTNPQLAIVLIGSAIRLAQSMGLPSARAFDDPDEAAQRRRVFWIAYILDKDLALRAKAPYTQFDAETDLELPEQCVDDDMGIIESFTGMIRFNYLRARSELAIIQGKVHNFLYSRTAQRLSQEQRAETKVRIEQLLSNWRSALPQELLRSDKLFQDFSTISVHLVMNMYNRYLECLYRIHGTFAFDETWIDRARCYLSPAVIPTGDDGIDGRINQKEISPLPSAWSHCVEHSRLGLELSAFGREPEYSTWLHACCNLSGLIVLLVNIIEFPDQPSVMSDWSLIVRIRNKFEQMNAKASKEPFFLLQVAHELDRKASGQTNMAETQATRKRYAVVGTGGRSSFFYSAIATEYSKTSCIVALCDTNQTRMNYANSKLKSLGHGEVPTYLASNFDQMIKESKPDEVIITTIDRTHNIYIVRALELGCNVITEKPMTIDAPRCKDIFSAVERTGQKVRVTFNYRYAPHNTKVFELLRSGAIGKVTSVHFEWMLNTSHGADYFRRWHRDKRNSGGLLVHKSTHHFDLVNFWLQTRPQTVFATGDLAFYGRENAEKRGETKFYTRAHGSEVAKTDPFALHLDENPQLKAMYLDAEHEDAYYRDQSVFGDGISIEDTMNVLVKYRNGASLSYSLTAYAPWEGFRVSFNGTGGRLEVEVVENSYVNSGGDQAHEGSLESRKILLRPLFEKPREIKVEDGVGAHGGGDTVLLNDLFGTPVSDEYMRAASHIDGAASILTGIAANRSIATGQAINVDDILLVPSS</sequence>
<reference evidence="9 10" key="1">
    <citation type="submission" date="2020-05" db="EMBL/GenBank/DDBJ databases">
        <title>Identification and distribution of gene clusters putatively required for synthesis of sphingolipid metabolism inhibitors in phylogenetically diverse species of the filamentous fungus Fusarium.</title>
        <authorList>
            <person name="Kim H.-S."/>
            <person name="Busman M."/>
            <person name="Brown D.W."/>
            <person name="Divon H."/>
            <person name="Uhlig S."/>
            <person name="Proctor R.H."/>
        </authorList>
    </citation>
    <scope>NUCLEOTIDE SEQUENCE [LARGE SCALE GENOMIC DNA]</scope>
    <source>
        <strain evidence="9 10">NRRL 13617</strain>
    </source>
</reference>
<dbReference type="OrthoDB" id="408743at2759"/>
<evidence type="ECO:0000256" key="6">
    <source>
        <dbReference type="ARBA" id="ARBA00023242"/>
    </source>
</evidence>
<organism evidence="9 10">
    <name type="scientific">Fusarium phyllophilum</name>
    <dbReference type="NCBI Taxonomy" id="47803"/>
    <lineage>
        <taxon>Eukaryota</taxon>
        <taxon>Fungi</taxon>
        <taxon>Dikarya</taxon>
        <taxon>Ascomycota</taxon>
        <taxon>Pezizomycotina</taxon>
        <taxon>Sordariomycetes</taxon>
        <taxon>Hypocreomycetidae</taxon>
        <taxon>Hypocreales</taxon>
        <taxon>Nectriaceae</taxon>
        <taxon>Fusarium</taxon>
        <taxon>Fusarium fujikuroi species complex</taxon>
    </lineage>
</organism>
<dbReference type="AlphaFoldDB" id="A0A8H5NGH0"/>
<keyword evidence="10" id="KW-1185">Reference proteome</keyword>
<dbReference type="InterPro" id="IPR036864">
    <property type="entry name" value="Zn2-C6_fun-type_DNA-bd_sf"/>
</dbReference>
<dbReference type="GO" id="GO:0006351">
    <property type="term" value="P:DNA-templated transcription"/>
    <property type="evidence" value="ECO:0007669"/>
    <property type="project" value="InterPro"/>
</dbReference>
<dbReference type="InterPro" id="IPR000683">
    <property type="entry name" value="Gfo/Idh/MocA-like_OxRdtase_N"/>
</dbReference>
<evidence type="ECO:0000259" key="8">
    <source>
        <dbReference type="PROSITE" id="PS50048"/>
    </source>
</evidence>
<evidence type="ECO:0000256" key="5">
    <source>
        <dbReference type="ARBA" id="ARBA00023163"/>
    </source>
</evidence>
<accession>A0A8H5NGH0</accession>
<dbReference type="GO" id="GO:0003677">
    <property type="term" value="F:DNA binding"/>
    <property type="evidence" value="ECO:0007669"/>
    <property type="project" value="UniProtKB-KW"/>
</dbReference>
<feature type="domain" description="Zn(2)-C6 fungal-type" evidence="8">
    <location>
        <begin position="12"/>
        <end position="42"/>
    </location>
</feature>
<dbReference type="GO" id="GO:0000166">
    <property type="term" value="F:nucleotide binding"/>
    <property type="evidence" value="ECO:0007669"/>
    <property type="project" value="InterPro"/>
</dbReference>
<dbReference type="GO" id="GO:0005634">
    <property type="term" value="C:nucleus"/>
    <property type="evidence" value="ECO:0007669"/>
    <property type="project" value="UniProtKB-SubCell"/>
</dbReference>
<evidence type="ECO:0000256" key="2">
    <source>
        <dbReference type="ARBA" id="ARBA00022723"/>
    </source>
</evidence>
<dbReference type="SMART" id="SM00906">
    <property type="entry name" value="Fungal_trans"/>
    <property type="match status" value="1"/>
</dbReference>
<evidence type="ECO:0000256" key="3">
    <source>
        <dbReference type="ARBA" id="ARBA00023015"/>
    </source>
</evidence>
<dbReference type="CDD" id="cd00067">
    <property type="entry name" value="GAL4"/>
    <property type="match status" value="1"/>
</dbReference>
<dbReference type="Gene3D" id="4.10.240.10">
    <property type="entry name" value="Zn(2)-C6 fungal-type DNA-binding domain"/>
    <property type="match status" value="1"/>
</dbReference>
<keyword evidence="3" id="KW-0805">Transcription regulation</keyword>
<dbReference type="Gene3D" id="3.40.50.720">
    <property type="entry name" value="NAD(P)-binding Rossmann-like Domain"/>
    <property type="match status" value="1"/>
</dbReference>
<dbReference type="PROSITE" id="PS50048">
    <property type="entry name" value="ZN2_CY6_FUNGAL_2"/>
    <property type="match status" value="1"/>
</dbReference>
<evidence type="ECO:0000256" key="4">
    <source>
        <dbReference type="ARBA" id="ARBA00023125"/>
    </source>
</evidence>
<name>A0A8H5NGH0_9HYPO</name>
<keyword evidence="4" id="KW-0238">DNA-binding</keyword>
<keyword evidence="6" id="KW-0539">Nucleus</keyword>
<dbReference type="SUPFAM" id="SSF57701">
    <property type="entry name" value="Zn2/Cys6 DNA-binding domain"/>
    <property type="match status" value="1"/>
</dbReference>
<dbReference type="InterPro" id="IPR004104">
    <property type="entry name" value="Gfo/Idh/MocA-like_OxRdtase_C"/>
</dbReference>
<comment type="caution">
    <text evidence="9">The sequence shown here is derived from an EMBL/GenBank/DDBJ whole genome shotgun (WGS) entry which is preliminary data.</text>
</comment>
<dbReference type="InterPro" id="IPR007219">
    <property type="entry name" value="XnlR_reg_dom"/>
</dbReference>
<dbReference type="PANTHER" id="PTHR46910">
    <property type="entry name" value="TRANSCRIPTION FACTOR PDR1"/>
    <property type="match status" value="1"/>
</dbReference>
<keyword evidence="2" id="KW-0479">Metal-binding</keyword>
<dbReference type="EMBL" id="JAAOAQ010000126">
    <property type="protein sequence ID" value="KAF5565731.1"/>
    <property type="molecule type" value="Genomic_DNA"/>
</dbReference>
<feature type="compositionally biased region" description="Low complexity" evidence="7">
    <location>
        <begin position="58"/>
        <end position="70"/>
    </location>
</feature>